<evidence type="ECO:0000256" key="9">
    <source>
        <dbReference type="HAMAP-Rule" id="MF_01987"/>
    </source>
</evidence>
<dbReference type="CDD" id="cd01174">
    <property type="entry name" value="ribokinase"/>
    <property type="match status" value="1"/>
</dbReference>
<dbReference type="HAMAP" id="MF_01987">
    <property type="entry name" value="Ribokinase"/>
    <property type="match status" value="1"/>
</dbReference>
<feature type="binding site" evidence="9">
    <location>
        <position position="245"/>
    </location>
    <ligand>
        <name>K(+)</name>
        <dbReference type="ChEBI" id="CHEBI:29103"/>
    </ligand>
</feature>
<dbReference type="Proteomes" id="UP000824193">
    <property type="component" value="Unassembled WGS sequence"/>
</dbReference>
<comment type="cofactor">
    <cofactor evidence="9">
        <name>Mg(2+)</name>
        <dbReference type="ChEBI" id="CHEBI:18420"/>
    </cofactor>
    <text evidence="9">Requires a divalent cation, most likely magnesium in vivo, as an electrophilic catalyst to aid phosphoryl group transfer. It is the chelate of the metal and the nucleotide that is the actual substrate.</text>
</comment>
<evidence type="ECO:0000259" key="10">
    <source>
        <dbReference type="Pfam" id="PF00294"/>
    </source>
</evidence>
<dbReference type="GO" id="GO:0019303">
    <property type="term" value="P:D-ribose catabolic process"/>
    <property type="evidence" value="ECO:0007669"/>
    <property type="project" value="UniProtKB-UniRule"/>
</dbReference>
<feature type="binding site" evidence="9">
    <location>
        <position position="249"/>
    </location>
    <ligand>
        <name>substrate</name>
    </ligand>
</feature>
<dbReference type="PANTHER" id="PTHR10584:SF166">
    <property type="entry name" value="RIBOKINASE"/>
    <property type="match status" value="1"/>
</dbReference>
<dbReference type="PANTHER" id="PTHR10584">
    <property type="entry name" value="SUGAR KINASE"/>
    <property type="match status" value="1"/>
</dbReference>
<proteinExistence type="inferred from homology"/>
<feature type="domain" description="Carbohydrate kinase PfkB" evidence="10">
    <location>
        <begin position="4"/>
        <end position="291"/>
    </location>
</feature>
<dbReference type="GO" id="GO:0004747">
    <property type="term" value="F:ribokinase activity"/>
    <property type="evidence" value="ECO:0007669"/>
    <property type="project" value="UniProtKB-UniRule"/>
</dbReference>
<sequence length="300" mass="31182">MLLKLVNFGSLNIDRVYRVRAFVRPGQTISAQDFACCAGGKGLNQSLAAARAGAQVLHAGAIGEDGGMLQALLEESGADTSRLLHCTGTATGHAVIQVEEGGQNCILVWGGANHALTEEYVDSVLDACSADDILLVQNETSCVKYILEQAAARGLRAAVNPSPIDPAWADWEMEAVRWFILNEEEGACLAGLGSGADEDAILDALAARWPRAAVVLTLGARGVVFRDGGTRCAHQAYPVKAVDTTGAGDTFCGYFLAGVLAGLPPQECLQNASRAAALCVMGAGAAPSIPAMDRVAAFRP</sequence>
<comment type="subunit">
    <text evidence="9">Homodimer.</text>
</comment>
<dbReference type="InterPro" id="IPR011877">
    <property type="entry name" value="Ribokinase"/>
</dbReference>
<feature type="binding site" evidence="9">
    <location>
        <begin position="40"/>
        <end position="44"/>
    </location>
    <ligand>
        <name>substrate</name>
    </ligand>
</feature>
<dbReference type="EMBL" id="DXFW01000004">
    <property type="protein sequence ID" value="HIX04877.1"/>
    <property type="molecule type" value="Genomic_DNA"/>
</dbReference>
<feature type="binding site" evidence="9">
    <location>
        <begin position="248"/>
        <end position="249"/>
    </location>
    <ligand>
        <name>ATP</name>
        <dbReference type="ChEBI" id="CHEBI:30616"/>
    </ligand>
</feature>
<feature type="active site" description="Proton acceptor" evidence="9">
    <location>
        <position position="249"/>
    </location>
</feature>
<comment type="similarity">
    <text evidence="9">Belongs to the carbohydrate kinase PfkB family. Ribokinase subfamily.</text>
</comment>
<organism evidence="11 12">
    <name type="scientific">Candidatus Allofournierella pullicola</name>
    <dbReference type="NCBI Taxonomy" id="2838596"/>
    <lineage>
        <taxon>Bacteria</taxon>
        <taxon>Bacillati</taxon>
        <taxon>Bacillota</taxon>
        <taxon>Clostridia</taxon>
        <taxon>Eubacteriales</taxon>
        <taxon>Oscillospiraceae</taxon>
        <taxon>Allofournierella</taxon>
    </lineage>
</organism>
<keyword evidence="2 9" id="KW-0479">Metal-binding</keyword>
<evidence type="ECO:0000256" key="7">
    <source>
        <dbReference type="ARBA" id="ARBA00022958"/>
    </source>
</evidence>
<feature type="binding site" evidence="9">
    <location>
        <begin position="217"/>
        <end position="222"/>
    </location>
    <ligand>
        <name>ATP</name>
        <dbReference type="ChEBI" id="CHEBI:30616"/>
    </ligand>
</feature>
<feature type="binding site" evidence="9">
    <location>
        <position position="279"/>
    </location>
    <ligand>
        <name>K(+)</name>
        <dbReference type="ChEBI" id="CHEBI:29103"/>
    </ligand>
</feature>
<comment type="catalytic activity">
    <reaction evidence="9">
        <text>D-ribose + ATP = D-ribose 5-phosphate + ADP + H(+)</text>
        <dbReference type="Rhea" id="RHEA:13697"/>
        <dbReference type="ChEBI" id="CHEBI:15378"/>
        <dbReference type="ChEBI" id="CHEBI:30616"/>
        <dbReference type="ChEBI" id="CHEBI:47013"/>
        <dbReference type="ChEBI" id="CHEBI:78346"/>
        <dbReference type="ChEBI" id="CHEBI:456216"/>
        <dbReference type="EC" id="2.7.1.15"/>
    </reaction>
</comment>
<feature type="binding site" evidence="9">
    <location>
        <begin position="12"/>
        <end position="14"/>
    </location>
    <ligand>
        <name>substrate</name>
    </ligand>
</feature>
<evidence type="ECO:0000256" key="2">
    <source>
        <dbReference type="ARBA" id="ARBA00022723"/>
    </source>
</evidence>
<feature type="binding site" evidence="9">
    <location>
        <position position="288"/>
    </location>
    <ligand>
        <name>K(+)</name>
        <dbReference type="ChEBI" id="CHEBI:29103"/>
    </ligand>
</feature>
<evidence type="ECO:0000256" key="1">
    <source>
        <dbReference type="ARBA" id="ARBA00022679"/>
    </source>
</evidence>
<keyword evidence="9" id="KW-0963">Cytoplasm</keyword>
<evidence type="ECO:0000256" key="6">
    <source>
        <dbReference type="ARBA" id="ARBA00022842"/>
    </source>
</evidence>
<evidence type="ECO:0000313" key="11">
    <source>
        <dbReference type="EMBL" id="HIX04877.1"/>
    </source>
</evidence>
<accession>A0A9D1V2G8</accession>
<feature type="binding site" evidence="9">
    <location>
        <position position="139"/>
    </location>
    <ligand>
        <name>substrate</name>
    </ligand>
</feature>
<dbReference type="GO" id="GO:0005524">
    <property type="term" value="F:ATP binding"/>
    <property type="evidence" value="ECO:0007669"/>
    <property type="project" value="UniProtKB-UniRule"/>
</dbReference>
<keyword evidence="7 9" id="KW-0630">Potassium</keyword>
<reference evidence="11" key="2">
    <citation type="submission" date="2021-04" db="EMBL/GenBank/DDBJ databases">
        <authorList>
            <person name="Gilroy R."/>
        </authorList>
    </citation>
    <scope>NUCLEOTIDE SEQUENCE</scope>
    <source>
        <strain evidence="11">2239</strain>
    </source>
</reference>
<dbReference type="AlphaFoldDB" id="A0A9D1V2G8"/>
<dbReference type="GO" id="GO:0046872">
    <property type="term" value="F:metal ion binding"/>
    <property type="evidence" value="ECO:0007669"/>
    <property type="project" value="UniProtKB-KW"/>
</dbReference>
<comment type="pathway">
    <text evidence="9">Carbohydrate metabolism; D-ribose degradation; D-ribose 5-phosphate from beta-D-ribopyranose: step 2/2.</text>
</comment>
<feature type="binding site" evidence="9">
    <location>
        <position position="282"/>
    </location>
    <ligand>
        <name>K(+)</name>
        <dbReference type="ChEBI" id="CHEBI:29103"/>
    </ligand>
</feature>
<dbReference type="PRINTS" id="PR00990">
    <property type="entry name" value="RIBOKINASE"/>
</dbReference>
<dbReference type="Gene3D" id="3.40.1190.20">
    <property type="match status" value="1"/>
</dbReference>
<dbReference type="Pfam" id="PF00294">
    <property type="entry name" value="PfkB"/>
    <property type="match status" value="1"/>
</dbReference>
<evidence type="ECO:0000256" key="4">
    <source>
        <dbReference type="ARBA" id="ARBA00022777"/>
    </source>
</evidence>
<comment type="caution">
    <text evidence="9">Lacks conserved residue(s) required for the propagation of feature annotation.</text>
</comment>
<dbReference type="GO" id="GO:0005737">
    <property type="term" value="C:cytoplasm"/>
    <property type="evidence" value="ECO:0007669"/>
    <property type="project" value="UniProtKB-SubCell"/>
</dbReference>
<feature type="binding site" evidence="9">
    <location>
        <position position="284"/>
    </location>
    <ligand>
        <name>K(+)</name>
        <dbReference type="ChEBI" id="CHEBI:29103"/>
    </ligand>
</feature>
<keyword evidence="1 9" id="KW-0808">Transferase</keyword>
<comment type="caution">
    <text evidence="11">The sequence shown here is derived from an EMBL/GenBank/DDBJ whole genome shotgun (WGS) entry which is preliminary data.</text>
</comment>
<feature type="binding site" evidence="9">
    <location>
        <position position="182"/>
    </location>
    <ligand>
        <name>ATP</name>
        <dbReference type="ChEBI" id="CHEBI:30616"/>
    </ligand>
</feature>
<reference evidence="11" key="1">
    <citation type="journal article" date="2021" name="PeerJ">
        <title>Extensive microbial diversity within the chicken gut microbiome revealed by metagenomics and culture.</title>
        <authorList>
            <person name="Gilroy R."/>
            <person name="Ravi A."/>
            <person name="Getino M."/>
            <person name="Pursley I."/>
            <person name="Horton D.L."/>
            <person name="Alikhan N.F."/>
            <person name="Baker D."/>
            <person name="Gharbi K."/>
            <person name="Hall N."/>
            <person name="Watson M."/>
            <person name="Adriaenssens E.M."/>
            <person name="Foster-Nyarko E."/>
            <person name="Jarju S."/>
            <person name="Secka A."/>
            <person name="Antonio M."/>
            <person name="Oren A."/>
            <person name="Chaudhuri R.R."/>
            <person name="La Ragione R."/>
            <person name="Hildebrand F."/>
            <person name="Pallen M.J."/>
        </authorList>
    </citation>
    <scope>NUCLEOTIDE SEQUENCE</scope>
    <source>
        <strain evidence="11">2239</strain>
    </source>
</reference>
<keyword evidence="5 9" id="KW-0067">ATP-binding</keyword>
<dbReference type="InterPro" id="IPR011611">
    <property type="entry name" value="PfkB_dom"/>
</dbReference>
<name>A0A9D1V2G8_9FIRM</name>
<dbReference type="InterPro" id="IPR002139">
    <property type="entry name" value="Ribo/fructo_kinase"/>
</dbReference>
<comment type="function">
    <text evidence="9">Catalyzes the phosphorylation of ribose at O-5 in a reaction requiring ATP and magnesium. The resulting D-ribose-5-phosphate can then be used either for sythesis of nucleotides, histidine, and tryptophan, or as a component of the pentose phosphate pathway.</text>
</comment>
<evidence type="ECO:0000313" key="12">
    <source>
        <dbReference type="Proteomes" id="UP000824193"/>
    </source>
</evidence>
<protein>
    <recommendedName>
        <fullName evidence="9">Ribokinase</fullName>
        <shortName evidence="9">RK</shortName>
        <ecNumber evidence="9">2.7.1.15</ecNumber>
    </recommendedName>
</protein>
<keyword evidence="6 9" id="KW-0460">Magnesium</keyword>
<keyword evidence="8 9" id="KW-0119">Carbohydrate metabolism</keyword>
<dbReference type="EC" id="2.7.1.15" evidence="9"/>
<comment type="subcellular location">
    <subcellularLocation>
        <location evidence="9">Cytoplasm</location>
    </subcellularLocation>
</comment>
<feature type="binding site" evidence="9">
    <location>
        <position position="243"/>
    </location>
    <ligand>
        <name>K(+)</name>
        <dbReference type="ChEBI" id="CHEBI:29103"/>
    </ligand>
</feature>
<keyword evidence="4 9" id="KW-0418">Kinase</keyword>
<evidence type="ECO:0000256" key="3">
    <source>
        <dbReference type="ARBA" id="ARBA00022741"/>
    </source>
</evidence>
<evidence type="ECO:0000256" key="8">
    <source>
        <dbReference type="ARBA" id="ARBA00023277"/>
    </source>
</evidence>
<keyword evidence="3 9" id="KW-0547">Nucleotide-binding</keyword>
<gene>
    <name evidence="9" type="primary">rbsK</name>
    <name evidence="11" type="ORF">H9865_02015</name>
</gene>
<evidence type="ECO:0000256" key="5">
    <source>
        <dbReference type="ARBA" id="ARBA00022840"/>
    </source>
</evidence>
<dbReference type="InterPro" id="IPR029056">
    <property type="entry name" value="Ribokinase-like"/>
</dbReference>
<comment type="activity regulation">
    <text evidence="9">Activated by a monovalent cation that binds near, but not in, the active site. The most likely occupant of the site in vivo is potassium. Ion binding induces a conformational change that may alter substrate affinity.</text>
</comment>
<dbReference type="SUPFAM" id="SSF53613">
    <property type="entry name" value="Ribokinase-like"/>
    <property type="match status" value="1"/>
</dbReference>